<protein>
    <submittedName>
        <fullName evidence="10">Prepilin peptidase</fullName>
    </submittedName>
</protein>
<keyword evidence="4 7" id="KW-0812">Transmembrane</keyword>
<dbReference type="Pfam" id="PF06750">
    <property type="entry name" value="A24_N_bact"/>
    <property type="match status" value="1"/>
</dbReference>
<feature type="transmembrane region" description="Helical" evidence="7">
    <location>
        <begin position="129"/>
        <end position="162"/>
    </location>
</feature>
<evidence type="ECO:0000256" key="2">
    <source>
        <dbReference type="ARBA" id="ARBA00005801"/>
    </source>
</evidence>
<accession>A0A2M7XBD7</accession>
<organism evidence="10 11">
    <name type="scientific">Candidatus Uhrbacteria bacterium CG_4_9_14_3_um_filter_50_9</name>
    <dbReference type="NCBI Taxonomy" id="1975035"/>
    <lineage>
        <taxon>Bacteria</taxon>
        <taxon>Candidatus Uhriibacteriota</taxon>
    </lineage>
</organism>
<feature type="transmembrane region" description="Helical" evidence="7">
    <location>
        <begin position="192"/>
        <end position="212"/>
    </location>
</feature>
<dbReference type="GO" id="GO:0004190">
    <property type="term" value="F:aspartic-type endopeptidase activity"/>
    <property type="evidence" value="ECO:0007669"/>
    <property type="project" value="InterPro"/>
</dbReference>
<feature type="transmembrane region" description="Helical" evidence="7">
    <location>
        <begin position="73"/>
        <end position="93"/>
    </location>
</feature>
<evidence type="ECO:0000256" key="7">
    <source>
        <dbReference type="SAM" id="Phobius"/>
    </source>
</evidence>
<dbReference type="PANTHER" id="PTHR30487">
    <property type="entry name" value="TYPE 4 PREPILIN-LIKE PROTEINS LEADER PEPTIDE-PROCESSING ENZYME"/>
    <property type="match status" value="1"/>
</dbReference>
<keyword evidence="5 7" id="KW-1133">Transmembrane helix</keyword>
<dbReference type="Pfam" id="PF01478">
    <property type="entry name" value="Peptidase_A24"/>
    <property type="match status" value="1"/>
</dbReference>
<dbReference type="GO" id="GO:0006465">
    <property type="term" value="P:signal peptide processing"/>
    <property type="evidence" value="ECO:0007669"/>
    <property type="project" value="TreeGrafter"/>
</dbReference>
<evidence type="ECO:0000313" key="10">
    <source>
        <dbReference type="EMBL" id="PJA45208.1"/>
    </source>
</evidence>
<evidence type="ECO:0000259" key="9">
    <source>
        <dbReference type="Pfam" id="PF06750"/>
    </source>
</evidence>
<feature type="domain" description="Prepilin type IV endopeptidase peptidase" evidence="8">
    <location>
        <begin position="104"/>
        <end position="207"/>
    </location>
</feature>
<evidence type="ECO:0000259" key="8">
    <source>
        <dbReference type="Pfam" id="PF01478"/>
    </source>
</evidence>
<gene>
    <name evidence="10" type="ORF">CO174_04235</name>
</gene>
<dbReference type="AlphaFoldDB" id="A0A2M7XBD7"/>
<name>A0A2M7XBD7_9BACT</name>
<comment type="similarity">
    <text evidence="2">Belongs to the peptidase A24 family.</text>
</comment>
<dbReference type="GO" id="GO:0005886">
    <property type="term" value="C:plasma membrane"/>
    <property type="evidence" value="ECO:0007669"/>
    <property type="project" value="UniProtKB-SubCell"/>
</dbReference>
<dbReference type="EMBL" id="PFWU01000046">
    <property type="protein sequence ID" value="PJA45208.1"/>
    <property type="molecule type" value="Genomic_DNA"/>
</dbReference>
<dbReference type="Proteomes" id="UP000229385">
    <property type="component" value="Unassembled WGS sequence"/>
</dbReference>
<reference evidence="11" key="1">
    <citation type="submission" date="2017-09" db="EMBL/GenBank/DDBJ databases">
        <title>Depth-based differentiation of microbial function through sediment-hosted aquifers and enrichment of novel symbionts in the deep terrestrial subsurface.</title>
        <authorList>
            <person name="Probst A.J."/>
            <person name="Ladd B."/>
            <person name="Jarett J.K."/>
            <person name="Geller-Mcgrath D.E."/>
            <person name="Sieber C.M.K."/>
            <person name="Emerson J.B."/>
            <person name="Anantharaman K."/>
            <person name="Thomas B.C."/>
            <person name="Malmstrom R."/>
            <person name="Stieglmeier M."/>
            <person name="Klingl A."/>
            <person name="Woyke T."/>
            <person name="Ryan C.M."/>
            <person name="Banfield J.F."/>
        </authorList>
    </citation>
    <scope>NUCLEOTIDE SEQUENCE [LARGE SCALE GENOMIC DNA]</scope>
</reference>
<evidence type="ECO:0000256" key="5">
    <source>
        <dbReference type="ARBA" id="ARBA00022989"/>
    </source>
</evidence>
<evidence type="ECO:0000256" key="6">
    <source>
        <dbReference type="ARBA" id="ARBA00023136"/>
    </source>
</evidence>
<feature type="transmembrane region" description="Helical" evidence="7">
    <location>
        <begin position="99"/>
        <end position="117"/>
    </location>
</feature>
<dbReference type="Gene3D" id="1.20.120.1220">
    <property type="match status" value="1"/>
</dbReference>
<evidence type="ECO:0000256" key="4">
    <source>
        <dbReference type="ARBA" id="ARBA00022692"/>
    </source>
</evidence>
<evidence type="ECO:0000256" key="3">
    <source>
        <dbReference type="ARBA" id="ARBA00022475"/>
    </source>
</evidence>
<keyword evidence="6 7" id="KW-0472">Membrane</keyword>
<dbReference type="InterPro" id="IPR000045">
    <property type="entry name" value="Prepilin_IV_endopep_pep"/>
</dbReference>
<feature type="transmembrane region" description="Helical" evidence="7">
    <location>
        <begin position="224"/>
        <end position="247"/>
    </location>
</feature>
<feature type="domain" description="Prepilin peptidase A24 N-terminal" evidence="9">
    <location>
        <begin position="10"/>
        <end position="91"/>
    </location>
</feature>
<comment type="subcellular location">
    <subcellularLocation>
        <location evidence="1">Cell membrane</location>
        <topology evidence="1">Multi-pass membrane protein</topology>
    </subcellularLocation>
</comment>
<evidence type="ECO:0000313" key="11">
    <source>
        <dbReference type="Proteomes" id="UP000229385"/>
    </source>
</evidence>
<proteinExistence type="inferred from homology"/>
<dbReference type="InterPro" id="IPR010627">
    <property type="entry name" value="Prepilin_pept_A24_N"/>
</dbReference>
<dbReference type="InterPro" id="IPR050882">
    <property type="entry name" value="Prepilin_peptidase/N-MTase"/>
</dbReference>
<dbReference type="PANTHER" id="PTHR30487:SF0">
    <property type="entry name" value="PREPILIN LEADER PEPTIDASE_N-METHYLTRANSFERASE-RELATED"/>
    <property type="match status" value="1"/>
</dbReference>
<feature type="transmembrane region" description="Helical" evidence="7">
    <location>
        <begin position="6"/>
        <end position="26"/>
    </location>
</feature>
<keyword evidence="3" id="KW-1003">Cell membrane</keyword>
<sequence>MSLMILLIFVLGLVIGSFLNVAIFRVHDGLSVVRGRSKCTSCEVPLGPQDLIPVVSYLALRGRCRRCKSVISWQYPLVELGTALLFVAAYVLAPSTELFVRNAIFIAYLIIIFVYDLKHMLIIDKFTVPAMIIAILLNLWLGVIPAWSILFGGVVLAAFFHLQYKISRGAWVGGGDIRMGALMGFMLGLEHGLVALFIAYLIGAIFGAGLMITGKADRKTPIPFGVFLALATVIVMFYGQEIIGWYLGFFN</sequence>
<evidence type="ECO:0000256" key="1">
    <source>
        <dbReference type="ARBA" id="ARBA00004651"/>
    </source>
</evidence>
<comment type="caution">
    <text evidence="10">The sequence shown here is derived from an EMBL/GenBank/DDBJ whole genome shotgun (WGS) entry which is preliminary data.</text>
</comment>